<comment type="subcellular location">
    <subcellularLocation>
        <location evidence="1">Cytoplasm</location>
        <location evidence="1">Cytoskeleton</location>
        <location evidence="1">Cilium axoneme</location>
    </subcellularLocation>
</comment>
<evidence type="ECO:0000313" key="10">
    <source>
        <dbReference type="Proteomes" id="UP001165060"/>
    </source>
</evidence>
<evidence type="ECO:0000259" key="8">
    <source>
        <dbReference type="Pfam" id="PF14738"/>
    </source>
</evidence>
<dbReference type="InterPro" id="IPR026720">
    <property type="entry name" value="CFAP91"/>
</dbReference>
<evidence type="ECO:0000256" key="6">
    <source>
        <dbReference type="ARBA" id="ARBA00029555"/>
    </source>
</evidence>
<gene>
    <name evidence="9" type="ORF">TeGR_g11538</name>
</gene>
<keyword evidence="10" id="KW-1185">Reference proteome</keyword>
<dbReference type="Proteomes" id="UP001165060">
    <property type="component" value="Unassembled WGS sequence"/>
</dbReference>
<protein>
    <recommendedName>
        <fullName evidence="6">Cilia- and flagella-associated protein 91</fullName>
    </recommendedName>
</protein>
<evidence type="ECO:0000256" key="4">
    <source>
        <dbReference type="ARBA" id="ARBA00023273"/>
    </source>
</evidence>
<dbReference type="Pfam" id="PF14738">
    <property type="entry name" value="CFAP91"/>
    <property type="match status" value="1"/>
</dbReference>
<feature type="compositionally biased region" description="Low complexity" evidence="7">
    <location>
        <begin position="393"/>
        <end position="407"/>
    </location>
</feature>
<comment type="caution">
    <text evidence="9">The sequence shown here is derived from an EMBL/GenBank/DDBJ whole genome shotgun (WGS) entry which is preliminary data.</text>
</comment>
<evidence type="ECO:0000313" key="9">
    <source>
        <dbReference type="EMBL" id="GMI34912.1"/>
    </source>
</evidence>
<name>A0ABQ6MWH0_9STRA</name>
<feature type="region of interest" description="Disordered" evidence="7">
    <location>
        <begin position="373"/>
        <end position="431"/>
    </location>
</feature>
<keyword evidence="3" id="KW-0206">Cytoskeleton</keyword>
<reference evidence="9 10" key="1">
    <citation type="journal article" date="2023" name="Commun. Biol.">
        <title>Genome analysis of Parmales, the sister group of diatoms, reveals the evolutionary specialization of diatoms from phago-mixotrophs to photoautotrophs.</title>
        <authorList>
            <person name="Ban H."/>
            <person name="Sato S."/>
            <person name="Yoshikawa S."/>
            <person name="Yamada K."/>
            <person name="Nakamura Y."/>
            <person name="Ichinomiya M."/>
            <person name="Sato N."/>
            <person name="Blanc-Mathieu R."/>
            <person name="Endo H."/>
            <person name="Kuwata A."/>
            <person name="Ogata H."/>
        </authorList>
    </citation>
    <scope>NUCLEOTIDE SEQUENCE [LARGE SCALE GENOMIC DNA]</scope>
</reference>
<dbReference type="PANTHER" id="PTHR22455">
    <property type="entry name" value="CILIA- AND FLAGELLA-ASSOCIATED PROTEIN 91"/>
    <property type="match status" value="1"/>
</dbReference>
<dbReference type="InterPro" id="IPR032840">
    <property type="entry name" value="CFAP91_dom"/>
</dbReference>
<proteinExistence type="inferred from homology"/>
<evidence type="ECO:0000256" key="1">
    <source>
        <dbReference type="ARBA" id="ARBA00004430"/>
    </source>
</evidence>
<comment type="similarity">
    <text evidence="5">Belongs to the CFAP91 family.</text>
</comment>
<accession>A0ABQ6MWH0</accession>
<dbReference type="EMBL" id="BRYB01001846">
    <property type="protein sequence ID" value="GMI34912.1"/>
    <property type="molecule type" value="Genomic_DNA"/>
</dbReference>
<keyword evidence="2" id="KW-0963">Cytoplasm</keyword>
<feature type="domain" description="CFAP91" evidence="8">
    <location>
        <begin position="96"/>
        <end position="249"/>
    </location>
</feature>
<keyword evidence="4" id="KW-0966">Cell projection</keyword>
<evidence type="ECO:0000256" key="5">
    <source>
        <dbReference type="ARBA" id="ARBA00029468"/>
    </source>
</evidence>
<dbReference type="PANTHER" id="PTHR22455:SF10">
    <property type="entry name" value="CILIA- AND FLAGELLA-ASSOCIATED PROTEIN 91"/>
    <property type="match status" value="1"/>
</dbReference>
<evidence type="ECO:0000256" key="2">
    <source>
        <dbReference type="ARBA" id="ARBA00022490"/>
    </source>
</evidence>
<sequence length="662" mass="71548">MAYTRTVEQRAYDHLYDPLYTTPTTGLYRTSNPPVRAAAAPGNDVSGTGRHRYFKQPVVPHLHAVKPEVLLAATSGADPLQASVVVDDRPTKSAAVQTQYRESEAQTNPYTPQYVVPAGAPDPEVLLLDGLTNEDGLKLGNREVSMIEMSRQKRLLTLSLPPITDEASLELRKRLMEAQEVSEFEAREREFDSMRDKRVAVLRAAIDERDAANEFLAEQRVEAVRQRRMEGRDKAVAAVQTRRVKALRKLAKERKKALRATPGGVGVAAGRAARDIIGEYADAASCVYAPVRRDGQALDKGGSRYDVAGRTAPLENLDALKGMEATIPRGHREARLVKPSKAKTVKNAADRKELALTSDLQLMDTIIRDAAESAREGGEGDTPPSDTPPSDTPPSSNAAAPPGGSPSWKAKSASRRLERPATPRAPPQDEAAAALDRALLLVQRLLRGRAVQNTMYEGKERRTALIEELREEAAAEAAEDDATAKAARRAEVHGAAVETIAGETSSALLDFFAKDLVRKEEKERIAAMAAAADAERARREVAEGGRRQAEELARGREDEAYRQIMRVHHAAARSYVEDLIGGALEKVVQDMVAQIARGGAAEAVGGRAAEEGGRELVGSFLEPAAAVVAERAREGEEEGRFVAAAQDTLGGAVEDVTKHSTS</sequence>
<evidence type="ECO:0000256" key="7">
    <source>
        <dbReference type="SAM" id="MobiDB-lite"/>
    </source>
</evidence>
<organism evidence="9 10">
    <name type="scientific">Tetraparma gracilis</name>
    <dbReference type="NCBI Taxonomy" id="2962635"/>
    <lineage>
        <taxon>Eukaryota</taxon>
        <taxon>Sar</taxon>
        <taxon>Stramenopiles</taxon>
        <taxon>Ochrophyta</taxon>
        <taxon>Bolidophyceae</taxon>
        <taxon>Parmales</taxon>
        <taxon>Triparmaceae</taxon>
        <taxon>Tetraparma</taxon>
    </lineage>
</organism>
<evidence type="ECO:0000256" key="3">
    <source>
        <dbReference type="ARBA" id="ARBA00023212"/>
    </source>
</evidence>